<feature type="transmembrane region" description="Helical" evidence="1">
    <location>
        <begin position="52"/>
        <end position="71"/>
    </location>
</feature>
<evidence type="ECO:0000313" key="3">
    <source>
        <dbReference type="Proteomes" id="UP000244893"/>
    </source>
</evidence>
<evidence type="ECO:0008006" key="4">
    <source>
        <dbReference type="Google" id="ProtNLM"/>
    </source>
</evidence>
<name>A0A2V1HN19_9MICO</name>
<keyword evidence="3" id="KW-1185">Reference proteome</keyword>
<feature type="transmembrane region" description="Helical" evidence="1">
    <location>
        <begin position="21"/>
        <end position="40"/>
    </location>
</feature>
<gene>
    <name evidence="2" type="ORF">DDQ50_09565</name>
</gene>
<keyword evidence="1" id="KW-0812">Transmembrane</keyword>
<dbReference type="EMBL" id="QEOP01000002">
    <property type="protein sequence ID" value="PVZ93996.1"/>
    <property type="molecule type" value="Genomic_DNA"/>
</dbReference>
<dbReference type="Proteomes" id="UP000244893">
    <property type="component" value="Unassembled WGS sequence"/>
</dbReference>
<dbReference type="AlphaFoldDB" id="A0A2V1HN19"/>
<proteinExistence type="predicted"/>
<accession>A0A2V1HN19</accession>
<organism evidence="2 3">
    <name type="scientific">Amnibacterium flavum</name>
    <dbReference type="NCBI Taxonomy" id="2173173"/>
    <lineage>
        <taxon>Bacteria</taxon>
        <taxon>Bacillati</taxon>
        <taxon>Actinomycetota</taxon>
        <taxon>Actinomycetes</taxon>
        <taxon>Micrococcales</taxon>
        <taxon>Microbacteriaceae</taxon>
        <taxon>Amnibacterium</taxon>
    </lineage>
</organism>
<sequence>MEDKDDFVSRMPRGTRWLMHPAIEYVSSGLLILLGLVYLFPTDLDGSDVVGWVLIGGGALALMLDAIRLFVVRRRRAKQ</sequence>
<comment type="caution">
    <text evidence="2">The sequence shown here is derived from an EMBL/GenBank/DDBJ whole genome shotgun (WGS) entry which is preliminary data.</text>
</comment>
<evidence type="ECO:0000313" key="2">
    <source>
        <dbReference type="EMBL" id="PVZ93996.1"/>
    </source>
</evidence>
<keyword evidence="1" id="KW-0472">Membrane</keyword>
<protein>
    <recommendedName>
        <fullName evidence="4">YrhK domain-containing protein</fullName>
    </recommendedName>
</protein>
<evidence type="ECO:0000256" key="1">
    <source>
        <dbReference type="SAM" id="Phobius"/>
    </source>
</evidence>
<reference evidence="2 3" key="1">
    <citation type="submission" date="2018-05" db="EMBL/GenBank/DDBJ databases">
        <title>Amnibacterium sp. M8JJ-5, whole genome shotgun sequence.</title>
        <authorList>
            <person name="Tuo L."/>
        </authorList>
    </citation>
    <scope>NUCLEOTIDE SEQUENCE [LARGE SCALE GENOMIC DNA]</scope>
    <source>
        <strain evidence="2 3">M8JJ-5</strain>
    </source>
</reference>
<keyword evidence="1" id="KW-1133">Transmembrane helix</keyword>
<dbReference type="RefSeq" id="WP_116756510.1">
    <property type="nucleotide sequence ID" value="NZ_JBHUEX010000001.1"/>
</dbReference>